<accession>A0A9P9DVR4</accession>
<sequence>MTTTNFSNNPPTSYQQLNQPHHLQNTISSLHPSTNAYDNTQTATMPPAPPTPTSTLSTASTINTSYQPFRQDAQNQFQNYSRTPSPQPTGLAQEYYNQTPNSTLSLPGDAPETDRGLFSHSSSPGDKSKKKELVDKGVKFVVKRIEKKMNKQSHGGGGHGQEMQNAMEEHVYGGEGQQTYGEGGDYGYGAAEQGYGYPEGMFDGVQGSGMGDVEGAAGTGAEFDWGELLAF</sequence>
<evidence type="ECO:0000313" key="2">
    <source>
        <dbReference type="EMBL" id="KAH7125426.1"/>
    </source>
</evidence>
<evidence type="ECO:0000313" key="3">
    <source>
        <dbReference type="Proteomes" id="UP000700596"/>
    </source>
</evidence>
<reference evidence="2" key="1">
    <citation type="journal article" date="2021" name="Nat. Commun.">
        <title>Genetic determinants of endophytism in the Arabidopsis root mycobiome.</title>
        <authorList>
            <person name="Mesny F."/>
            <person name="Miyauchi S."/>
            <person name="Thiergart T."/>
            <person name="Pickel B."/>
            <person name="Atanasova L."/>
            <person name="Karlsson M."/>
            <person name="Huettel B."/>
            <person name="Barry K.W."/>
            <person name="Haridas S."/>
            <person name="Chen C."/>
            <person name="Bauer D."/>
            <person name="Andreopoulos W."/>
            <person name="Pangilinan J."/>
            <person name="LaButti K."/>
            <person name="Riley R."/>
            <person name="Lipzen A."/>
            <person name="Clum A."/>
            <person name="Drula E."/>
            <person name="Henrissat B."/>
            <person name="Kohler A."/>
            <person name="Grigoriev I.V."/>
            <person name="Martin F.M."/>
            <person name="Hacquard S."/>
        </authorList>
    </citation>
    <scope>NUCLEOTIDE SEQUENCE</scope>
    <source>
        <strain evidence="2">MPI-CAGE-CH-0243</strain>
    </source>
</reference>
<feature type="compositionally biased region" description="Polar residues" evidence="1">
    <location>
        <begin position="78"/>
        <end position="105"/>
    </location>
</feature>
<evidence type="ECO:0000256" key="1">
    <source>
        <dbReference type="SAM" id="MobiDB-lite"/>
    </source>
</evidence>
<feature type="region of interest" description="Disordered" evidence="1">
    <location>
        <begin position="25"/>
        <end position="59"/>
    </location>
</feature>
<comment type="caution">
    <text evidence="2">The sequence shown here is derived from an EMBL/GenBank/DDBJ whole genome shotgun (WGS) entry which is preliminary data.</text>
</comment>
<organism evidence="2 3">
    <name type="scientific">Dendryphion nanum</name>
    <dbReference type="NCBI Taxonomy" id="256645"/>
    <lineage>
        <taxon>Eukaryota</taxon>
        <taxon>Fungi</taxon>
        <taxon>Dikarya</taxon>
        <taxon>Ascomycota</taxon>
        <taxon>Pezizomycotina</taxon>
        <taxon>Dothideomycetes</taxon>
        <taxon>Pleosporomycetidae</taxon>
        <taxon>Pleosporales</taxon>
        <taxon>Torulaceae</taxon>
        <taxon>Dendryphion</taxon>
    </lineage>
</organism>
<name>A0A9P9DVR4_9PLEO</name>
<dbReference type="EMBL" id="JAGMWT010000007">
    <property type="protein sequence ID" value="KAH7125426.1"/>
    <property type="molecule type" value="Genomic_DNA"/>
</dbReference>
<proteinExistence type="predicted"/>
<dbReference type="AlphaFoldDB" id="A0A9P9DVR4"/>
<feature type="region of interest" description="Disordered" evidence="1">
    <location>
        <begin position="78"/>
        <end position="133"/>
    </location>
</feature>
<feature type="compositionally biased region" description="Polar residues" evidence="1">
    <location>
        <begin position="25"/>
        <end position="39"/>
    </location>
</feature>
<gene>
    <name evidence="2" type="ORF">B0J11DRAFT_506261</name>
</gene>
<keyword evidence="3" id="KW-1185">Reference proteome</keyword>
<dbReference type="Proteomes" id="UP000700596">
    <property type="component" value="Unassembled WGS sequence"/>
</dbReference>
<protein>
    <submittedName>
        <fullName evidence="2">Uncharacterized protein</fullName>
    </submittedName>
</protein>